<dbReference type="Proteomes" id="UP000277928">
    <property type="component" value="Unassembled WGS sequence"/>
</dbReference>
<keyword evidence="3" id="KW-1185">Reference proteome</keyword>
<name>A0A3P6SKG3_LITSI</name>
<sequence length="239" mass="26814">MLCHICHVYSQDLNSFMSGKTPKSVILASNCSICFGVIHYNMFISGCRHNKSLESKTLHESYGVICSRFPTYCGFNLCCCTFNGCYNQLRNHFRRTKPHLKKAVTCEVYRQSWIRNGRSKGLNKSSYPTSEEMYRRTDCTACISRVDEEGVEMTCAEESVDVACRDMDLLVGGSVVCNAYGDCCCQGNDCSKVLRNFYSGNQKMLGTPRTASKLNTAYAFSSNLLIIISSLFIIVVLEL</sequence>
<dbReference type="OMA" id="CHVYSQD"/>
<gene>
    <name evidence="2" type="ORF">NLS_LOCUS2862</name>
</gene>
<reference evidence="2 3" key="1">
    <citation type="submission" date="2018-08" db="EMBL/GenBank/DDBJ databases">
        <authorList>
            <person name="Laetsch R D."/>
            <person name="Stevens L."/>
            <person name="Kumar S."/>
            <person name="Blaxter L. M."/>
        </authorList>
    </citation>
    <scope>NUCLEOTIDE SEQUENCE [LARGE SCALE GENOMIC DNA]</scope>
</reference>
<keyword evidence="1" id="KW-1133">Transmembrane helix</keyword>
<keyword evidence="1" id="KW-0812">Transmembrane</keyword>
<protein>
    <submittedName>
        <fullName evidence="2">Uncharacterized protein</fullName>
    </submittedName>
</protein>
<feature type="transmembrane region" description="Helical" evidence="1">
    <location>
        <begin position="25"/>
        <end position="43"/>
    </location>
</feature>
<keyword evidence="1" id="KW-0472">Membrane</keyword>
<proteinExistence type="predicted"/>
<dbReference type="OrthoDB" id="5824009at2759"/>
<evidence type="ECO:0000313" key="3">
    <source>
        <dbReference type="Proteomes" id="UP000277928"/>
    </source>
</evidence>
<dbReference type="AlphaFoldDB" id="A0A3P6SKG3"/>
<evidence type="ECO:0000256" key="1">
    <source>
        <dbReference type="SAM" id="Phobius"/>
    </source>
</evidence>
<organism evidence="2 3">
    <name type="scientific">Litomosoides sigmodontis</name>
    <name type="common">Filarial nematode worm</name>
    <dbReference type="NCBI Taxonomy" id="42156"/>
    <lineage>
        <taxon>Eukaryota</taxon>
        <taxon>Metazoa</taxon>
        <taxon>Ecdysozoa</taxon>
        <taxon>Nematoda</taxon>
        <taxon>Chromadorea</taxon>
        <taxon>Rhabditida</taxon>
        <taxon>Spirurina</taxon>
        <taxon>Spiruromorpha</taxon>
        <taxon>Filarioidea</taxon>
        <taxon>Onchocercidae</taxon>
        <taxon>Litomosoides</taxon>
    </lineage>
</organism>
<accession>A0A3P6SKG3</accession>
<feature type="transmembrane region" description="Helical" evidence="1">
    <location>
        <begin position="217"/>
        <end position="237"/>
    </location>
</feature>
<evidence type="ECO:0000313" key="2">
    <source>
        <dbReference type="EMBL" id="VDK75326.1"/>
    </source>
</evidence>
<dbReference type="EMBL" id="UYRX01000141">
    <property type="protein sequence ID" value="VDK75326.1"/>
    <property type="molecule type" value="Genomic_DNA"/>
</dbReference>